<sequence length="206" mass="22018">MKLSIIIASLLLVGIPSAFAHTSDFVGPYEIEVGWEDEPPVVGLPNFIVFEITESPSEGVKSGITNAFKNMDVTIKFGGVDKVLDIDTDKKPGHYKSKIIPTKTGSIVLQFDGELNGIPVDLTFHLKDVENTAVLDFPPRQTSSNEQVGALKNAISSLQQEVSDLKSGATTIQSTTDGNTYNFAVLGLSLGAAGVILAIIAMLKRK</sequence>
<dbReference type="EMBL" id="LAZR01031699">
    <property type="protein sequence ID" value="KKL52975.1"/>
    <property type="molecule type" value="Genomic_DNA"/>
</dbReference>
<comment type="caution">
    <text evidence="2">The sequence shown here is derived from an EMBL/GenBank/DDBJ whole genome shotgun (WGS) entry which is preliminary data.</text>
</comment>
<gene>
    <name evidence="2" type="ORF">LCGC14_2280070</name>
</gene>
<organism evidence="2">
    <name type="scientific">marine sediment metagenome</name>
    <dbReference type="NCBI Taxonomy" id="412755"/>
    <lineage>
        <taxon>unclassified sequences</taxon>
        <taxon>metagenomes</taxon>
        <taxon>ecological metagenomes</taxon>
    </lineage>
</organism>
<name>A0A0F9F6U7_9ZZZZ</name>
<accession>A0A0F9F6U7</accession>
<reference evidence="2" key="1">
    <citation type="journal article" date="2015" name="Nature">
        <title>Complex archaea that bridge the gap between prokaryotes and eukaryotes.</title>
        <authorList>
            <person name="Spang A."/>
            <person name="Saw J.H."/>
            <person name="Jorgensen S.L."/>
            <person name="Zaremba-Niedzwiedzka K."/>
            <person name="Martijn J."/>
            <person name="Lind A.E."/>
            <person name="van Eijk R."/>
            <person name="Schleper C."/>
            <person name="Guy L."/>
            <person name="Ettema T.J."/>
        </authorList>
    </citation>
    <scope>NUCLEOTIDE SEQUENCE</scope>
</reference>
<keyword evidence="1" id="KW-0812">Transmembrane</keyword>
<keyword evidence="1" id="KW-0472">Membrane</keyword>
<evidence type="ECO:0000313" key="2">
    <source>
        <dbReference type="EMBL" id="KKL52975.1"/>
    </source>
</evidence>
<keyword evidence="1" id="KW-1133">Transmembrane helix</keyword>
<dbReference type="AlphaFoldDB" id="A0A0F9F6U7"/>
<feature type="transmembrane region" description="Helical" evidence="1">
    <location>
        <begin position="181"/>
        <end position="203"/>
    </location>
</feature>
<proteinExistence type="predicted"/>
<evidence type="ECO:0000256" key="1">
    <source>
        <dbReference type="SAM" id="Phobius"/>
    </source>
</evidence>
<protein>
    <submittedName>
        <fullName evidence="2">Uncharacterized protein</fullName>
    </submittedName>
</protein>